<dbReference type="InterPro" id="IPR001344">
    <property type="entry name" value="Chloro_AB-bd_pln"/>
</dbReference>
<dbReference type="GO" id="GO:0009523">
    <property type="term" value="C:photosystem II"/>
    <property type="evidence" value="ECO:0007669"/>
    <property type="project" value="UniProtKB-KW"/>
</dbReference>
<evidence type="ECO:0000256" key="14">
    <source>
        <dbReference type="ARBA" id="ARBA00023276"/>
    </source>
</evidence>
<evidence type="ECO:0000256" key="5">
    <source>
        <dbReference type="ARBA" id="ARBA00022528"/>
    </source>
</evidence>
<keyword evidence="7" id="KW-0934">Plastid</keyword>
<comment type="subcellular location">
    <subcellularLocation>
        <location evidence="2">Plastid</location>
        <location evidence="2">Chloroplast thylakoid membrane</location>
    </subcellularLocation>
</comment>
<keyword evidence="5" id="KW-0150">Chloroplast</keyword>
<dbReference type="PANTHER" id="PTHR21649">
    <property type="entry name" value="CHLOROPHYLL A/B BINDING PROTEIN"/>
    <property type="match status" value="1"/>
</dbReference>
<dbReference type="SUPFAM" id="SSF103511">
    <property type="entry name" value="Chlorophyll a-b binding protein"/>
    <property type="match status" value="1"/>
</dbReference>
<name>A0AAD8XT74_9STRA</name>
<sequence length="221" mass="23542">MATSQPLQSAHKIPINISNMKSVIFAAAVASAAAFAPVQTGKATTSLNAFENELGAQPPLGFYDPFGMLDDADQERFDRLRYVEIKHGRISQLAFLGQITTRAGYHLPGAIDGAGDSFADFPNGFAAIGGPDSIPGAGTGQILFFIGALELAVMKDVTGENEFVGDFRNGYIDFGWDNFDEETKLKKRAVELNNGRAAMMGILGLMVHEQLGGSLPIVGDL</sequence>
<comment type="caution">
    <text evidence="16">The sequence shown here is derived from an EMBL/GenBank/DDBJ whole genome shotgun (WGS) entry which is preliminary data.</text>
</comment>
<keyword evidence="9" id="KW-0809">Transit peptide</keyword>
<keyword evidence="14" id="KW-0604">Photosystem II</keyword>
<evidence type="ECO:0000256" key="11">
    <source>
        <dbReference type="ARBA" id="ARBA00023078"/>
    </source>
</evidence>
<evidence type="ECO:0000256" key="13">
    <source>
        <dbReference type="ARBA" id="ARBA00023243"/>
    </source>
</evidence>
<feature type="binding site" evidence="15">
    <location>
        <position position="191"/>
    </location>
    <ligand>
        <name>chlorophyll a</name>
        <dbReference type="ChEBI" id="CHEBI:58416"/>
        <label>1</label>
    </ligand>
</feature>
<dbReference type="GO" id="GO:0016168">
    <property type="term" value="F:chlorophyll binding"/>
    <property type="evidence" value="ECO:0007669"/>
    <property type="project" value="UniProtKB-KW"/>
</dbReference>
<keyword evidence="12" id="KW-0472">Membrane</keyword>
<proteinExistence type="inferred from homology"/>
<dbReference type="GO" id="GO:0030076">
    <property type="term" value="C:light-harvesting complex"/>
    <property type="evidence" value="ECO:0007669"/>
    <property type="project" value="UniProtKB-KW"/>
</dbReference>
<evidence type="ECO:0000256" key="4">
    <source>
        <dbReference type="ARBA" id="ARBA00022494"/>
    </source>
</evidence>
<organism evidence="16 17">
    <name type="scientific">Skeletonema marinoi</name>
    <dbReference type="NCBI Taxonomy" id="267567"/>
    <lineage>
        <taxon>Eukaryota</taxon>
        <taxon>Sar</taxon>
        <taxon>Stramenopiles</taxon>
        <taxon>Ochrophyta</taxon>
        <taxon>Bacillariophyta</taxon>
        <taxon>Coscinodiscophyceae</taxon>
        <taxon>Thalassiosirophycidae</taxon>
        <taxon>Thalassiosirales</taxon>
        <taxon>Skeletonemataceae</taxon>
        <taxon>Skeletonema</taxon>
        <taxon>Skeletonema marinoi-dohrnii complex</taxon>
    </lineage>
</organism>
<keyword evidence="8" id="KW-0812">Transmembrane</keyword>
<comment type="function">
    <text evidence="1">The light-harvesting complex (LHC) functions as a light receptor, it captures and delivers excitation energy to photosystems with which it is closely associated. Energy is transferred from the carotenoid and chlorophyll C (or B) to chlorophyll A and the photosynthetic reaction centers where it is used to synthesize ATP and reducing power.</text>
</comment>
<keyword evidence="4 15" id="KW-0148">Chlorophyll</keyword>
<feature type="binding site" description="axial binding residue" evidence="15">
    <location>
        <position position="133"/>
    </location>
    <ligand>
        <name>chlorophyll b</name>
        <dbReference type="ChEBI" id="CHEBI:61721"/>
        <label>1</label>
    </ligand>
    <ligandPart>
        <name>Mg</name>
        <dbReference type="ChEBI" id="CHEBI:25107"/>
    </ligandPart>
</feature>
<dbReference type="FunFam" id="1.10.3460.10:FF:000011">
    <property type="entry name" value="Fucoxanthin chlorophyll a/c protein 8"/>
    <property type="match status" value="1"/>
</dbReference>
<dbReference type="InterPro" id="IPR022796">
    <property type="entry name" value="Chloroa_b-bind"/>
</dbReference>
<gene>
    <name evidence="16" type="ORF">QTG54_016469</name>
</gene>
<dbReference type="GO" id="GO:0009535">
    <property type="term" value="C:chloroplast thylakoid membrane"/>
    <property type="evidence" value="ECO:0007669"/>
    <property type="project" value="UniProtKB-SubCell"/>
</dbReference>
<evidence type="ECO:0000256" key="8">
    <source>
        <dbReference type="ARBA" id="ARBA00022692"/>
    </source>
</evidence>
<protein>
    <submittedName>
        <fullName evidence="16">Fucoxanthin-chlorophyll a-c binding protein</fullName>
    </submittedName>
</protein>
<keyword evidence="17" id="KW-1185">Reference proteome</keyword>
<dbReference type="Pfam" id="PF00504">
    <property type="entry name" value="Chloroa_b-bind"/>
    <property type="match status" value="1"/>
</dbReference>
<evidence type="ECO:0000313" key="17">
    <source>
        <dbReference type="Proteomes" id="UP001224775"/>
    </source>
</evidence>
<comment type="similarity">
    <text evidence="3">Belongs to the fucoxanthin chlorophyll protein family.</text>
</comment>
<evidence type="ECO:0000256" key="3">
    <source>
        <dbReference type="ARBA" id="ARBA00005933"/>
    </source>
</evidence>
<feature type="binding site" evidence="15">
    <location>
        <position position="150"/>
    </location>
    <ligand>
        <name>chlorophyll a</name>
        <dbReference type="ChEBI" id="CHEBI:58416"/>
        <label>3</label>
    </ligand>
</feature>
<keyword evidence="11" id="KW-0793">Thylakoid</keyword>
<keyword evidence="6" id="KW-0602">Photosynthesis</keyword>
<evidence type="ECO:0000256" key="1">
    <source>
        <dbReference type="ARBA" id="ARBA00004022"/>
    </source>
</evidence>
<evidence type="ECO:0000256" key="10">
    <source>
        <dbReference type="ARBA" id="ARBA00022991"/>
    </source>
</evidence>
<evidence type="ECO:0000256" key="12">
    <source>
        <dbReference type="ARBA" id="ARBA00023136"/>
    </source>
</evidence>
<accession>A0AAD8XT74</accession>
<evidence type="ECO:0000256" key="6">
    <source>
        <dbReference type="ARBA" id="ARBA00022531"/>
    </source>
</evidence>
<evidence type="ECO:0000256" key="2">
    <source>
        <dbReference type="ARBA" id="ARBA00004334"/>
    </source>
</evidence>
<dbReference type="GO" id="GO:0009765">
    <property type="term" value="P:photosynthesis, light harvesting"/>
    <property type="evidence" value="ECO:0007669"/>
    <property type="project" value="InterPro"/>
</dbReference>
<evidence type="ECO:0000256" key="15">
    <source>
        <dbReference type="PIRSR" id="PIRSR601344-1"/>
    </source>
</evidence>
<feature type="binding site" evidence="15">
    <location>
        <position position="87"/>
    </location>
    <ligand>
        <name>chlorophyll a</name>
        <dbReference type="ChEBI" id="CHEBI:58416"/>
        <label>1</label>
    </ligand>
</feature>
<keyword evidence="13" id="KW-0437">Light-harvesting polypeptide</keyword>
<feature type="binding site" evidence="15">
    <location>
        <position position="89"/>
    </location>
    <ligand>
        <name>chlorophyll a</name>
        <dbReference type="ChEBI" id="CHEBI:58416"/>
        <label>1</label>
    </ligand>
</feature>
<dbReference type="Gene3D" id="1.10.3460.10">
    <property type="entry name" value="Chlorophyll a/b binding protein domain"/>
    <property type="match status" value="1"/>
</dbReference>
<keyword evidence="10" id="KW-0157">Chromophore</keyword>
<evidence type="ECO:0000256" key="7">
    <source>
        <dbReference type="ARBA" id="ARBA00022640"/>
    </source>
</evidence>
<dbReference type="AlphaFoldDB" id="A0AAD8XT74"/>
<feature type="binding site" evidence="15">
    <location>
        <position position="194"/>
    </location>
    <ligand>
        <name>chlorophyll a</name>
        <dbReference type="ChEBI" id="CHEBI:58416"/>
        <label>1</label>
    </ligand>
</feature>
<feature type="binding site" evidence="15">
    <location>
        <position position="84"/>
    </location>
    <ligand>
        <name>chlorophyll a</name>
        <dbReference type="ChEBI" id="CHEBI:58416"/>
        <label>1</label>
    </ligand>
</feature>
<feature type="binding site" evidence="15">
    <location>
        <position position="196"/>
    </location>
    <ligand>
        <name>chlorophyll a</name>
        <dbReference type="ChEBI" id="CHEBI:58416"/>
        <label>1</label>
    </ligand>
</feature>
<evidence type="ECO:0000313" key="16">
    <source>
        <dbReference type="EMBL" id="KAK1732931.1"/>
    </source>
</evidence>
<dbReference type="Proteomes" id="UP001224775">
    <property type="component" value="Unassembled WGS sequence"/>
</dbReference>
<evidence type="ECO:0000256" key="9">
    <source>
        <dbReference type="ARBA" id="ARBA00022946"/>
    </source>
</evidence>
<reference evidence="16" key="1">
    <citation type="submission" date="2023-06" db="EMBL/GenBank/DDBJ databases">
        <title>Survivors Of The Sea: Transcriptome response of Skeletonema marinoi to long-term dormancy.</title>
        <authorList>
            <person name="Pinder M.I.M."/>
            <person name="Kourtchenko O."/>
            <person name="Robertson E.K."/>
            <person name="Larsson T."/>
            <person name="Maumus F."/>
            <person name="Osuna-Cruz C.M."/>
            <person name="Vancaester E."/>
            <person name="Stenow R."/>
            <person name="Vandepoele K."/>
            <person name="Ploug H."/>
            <person name="Bruchert V."/>
            <person name="Godhe A."/>
            <person name="Topel M."/>
        </authorList>
    </citation>
    <scope>NUCLEOTIDE SEQUENCE</scope>
    <source>
        <strain evidence="16">R05AC</strain>
    </source>
</reference>
<dbReference type="EMBL" id="JATAAI010000056">
    <property type="protein sequence ID" value="KAK1732931.1"/>
    <property type="molecule type" value="Genomic_DNA"/>
</dbReference>